<evidence type="ECO:0008006" key="4">
    <source>
        <dbReference type="Google" id="ProtNLM"/>
    </source>
</evidence>
<dbReference type="Proteomes" id="UP001476247">
    <property type="component" value="Unassembled WGS sequence"/>
</dbReference>
<protein>
    <recommendedName>
        <fullName evidence="4">Gag protein</fullName>
    </recommendedName>
</protein>
<reference evidence="2 3" key="1">
    <citation type="submission" date="2024-04" db="EMBL/GenBank/DDBJ databases">
        <title>genome sequences of Mucor flavus KT1a and Helicostylum pulchrum KT1b strains isolation_sourced from the surface of a dry-aged beef.</title>
        <authorList>
            <person name="Toyotome T."/>
            <person name="Hosono M."/>
            <person name="Torimaru M."/>
            <person name="Fukuda K."/>
            <person name="Mikami N."/>
        </authorList>
    </citation>
    <scope>NUCLEOTIDE SEQUENCE [LARGE SCALE GENOMIC DNA]</scope>
    <source>
        <strain evidence="2 3">KT1b</strain>
    </source>
</reference>
<evidence type="ECO:0000256" key="1">
    <source>
        <dbReference type="SAM" id="MobiDB-lite"/>
    </source>
</evidence>
<name>A0ABP9Y6S6_9FUNG</name>
<proteinExistence type="predicted"/>
<comment type="caution">
    <text evidence="2">The sequence shown here is derived from an EMBL/GenBank/DDBJ whole genome shotgun (WGS) entry which is preliminary data.</text>
</comment>
<evidence type="ECO:0000313" key="2">
    <source>
        <dbReference type="EMBL" id="GAA5802678.1"/>
    </source>
</evidence>
<feature type="region of interest" description="Disordered" evidence="1">
    <location>
        <begin position="379"/>
        <end position="399"/>
    </location>
</feature>
<gene>
    <name evidence="2" type="ORF">HPULCUR_008152</name>
</gene>
<feature type="compositionally biased region" description="Polar residues" evidence="1">
    <location>
        <begin position="390"/>
        <end position="399"/>
    </location>
</feature>
<accession>A0ABP9Y6S6</accession>
<sequence length="553" mass="63076">MQTDKTELFNLLEKWANLLPSEGDQNSNTTETLKKVGLEIQRLCSEVEDATQHTSSPVPVKKEPEADFKPSFIFQLTTDQTINPTLPHFACVFDFCNKLTEYCETLTTKQLNIETDWLKLLLACSSHNYDRFMWIHLTFQTANNLKLDWRQVRKRLMSKFDDPSRRTIVFNQIADFKYIPEIETIEIANKRFTRLTEEAQIDGISYYVNIFNSPVKEVLISTIDYDASTNFHCDLKDVMQRATVFLSATDDDFTFYSKSAHLAVRLEHEKVNQKDCDFHLLAEHSTSSCPDYTIVKYPYMEFTPLALARLPAPPPPSSPTPPIQLNQNSPIPTAPASYKMISAASTSSVSTEPIVVKKEVSSVVNQPIQALARRVISEYSTSTSNTTTSRPVPQQIQGNDTNTIDVQVIEQHATSIPISKDVKEHLEQLKEQTGESSRSTSRNSRREESETRKRSRSPAERYYRERSVSPERGCYIHGKNSTHTTKDCRQAQMVIPTRRSNRRSLSPNTTGNRKVRFKKGSSKENICIFCGLIFKPGHLSMCKKVPNKVVRRP</sequence>
<feature type="compositionally biased region" description="Low complexity" evidence="1">
    <location>
        <begin position="379"/>
        <end position="389"/>
    </location>
</feature>
<evidence type="ECO:0000313" key="3">
    <source>
        <dbReference type="Proteomes" id="UP001476247"/>
    </source>
</evidence>
<dbReference type="EMBL" id="BAABUJ010000024">
    <property type="protein sequence ID" value="GAA5802678.1"/>
    <property type="molecule type" value="Genomic_DNA"/>
</dbReference>
<keyword evidence="3" id="KW-1185">Reference proteome</keyword>
<feature type="compositionally biased region" description="Basic and acidic residues" evidence="1">
    <location>
        <begin position="444"/>
        <end position="469"/>
    </location>
</feature>
<feature type="region of interest" description="Disordered" evidence="1">
    <location>
        <begin position="427"/>
        <end position="486"/>
    </location>
</feature>
<organism evidence="2 3">
    <name type="scientific">Helicostylum pulchrum</name>
    <dbReference type="NCBI Taxonomy" id="562976"/>
    <lineage>
        <taxon>Eukaryota</taxon>
        <taxon>Fungi</taxon>
        <taxon>Fungi incertae sedis</taxon>
        <taxon>Mucoromycota</taxon>
        <taxon>Mucoromycotina</taxon>
        <taxon>Mucoromycetes</taxon>
        <taxon>Mucorales</taxon>
        <taxon>Mucorineae</taxon>
        <taxon>Mucoraceae</taxon>
        <taxon>Helicostylum</taxon>
    </lineage>
</organism>